<evidence type="ECO:0000256" key="5">
    <source>
        <dbReference type="ARBA" id="ARBA00022989"/>
    </source>
</evidence>
<protein>
    <submittedName>
        <fullName evidence="8">NADH-quinone oxidoreductase subunit K</fullName>
        <ecNumber evidence="8">1.6.5.9</ecNumber>
    </submittedName>
</protein>
<sequence length="109" mass="11714">MLSIVIGVLYAVGIFFLLRRSMVRIILGVLFLGNATNLLIFVTAGLKANGQPSFLAKTAEATKPALSDSLPQALILTAIVISFGVVAYLLTLLRKTHEVTGESDLDRLK</sequence>
<dbReference type="Proteomes" id="UP001145087">
    <property type="component" value="Unassembled WGS sequence"/>
</dbReference>
<dbReference type="PANTHER" id="PTHR34583">
    <property type="entry name" value="ANTIPORTER SUBUNIT MNHC2-RELATED"/>
    <property type="match status" value="1"/>
</dbReference>
<comment type="similarity">
    <text evidence="2">Belongs to the CPA3 antiporters (TC 2.A.63) subunit C family.</text>
</comment>
<gene>
    <name evidence="8" type="ORF">OU798_05005</name>
</gene>
<dbReference type="EMBL" id="JAPOHD010000009">
    <property type="protein sequence ID" value="MCY1719688.1"/>
    <property type="molecule type" value="Genomic_DNA"/>
</dbReference>
<comment type="caution">
    <text evidence="8">The sequence shown here is derived from an EMBL/GenBank/DDBJ whole genome shotgun (WGS) entry which is preliminary data.</text>
</comment>
<accession>A0A9X3F3D2</accession>
<evidence type="ECO:0000256" key="1">
    <source>
        <dbReference type="ARBA" id="ARBA00004651"/>
    </source>
</evidence>
<keyword evidence="4 7" id="KW-0812">Transmembrane</keyword>
<evidence type="ECO:0000256" key="4">
    <source>
        <dbReference type="ARBA" id="ARBA00022692"/>
    </source>
</evidence>
<evidence type="ECO:0000256" key="3">
    <source>
        <dbReference type="ARBA" id="ARBA00022475"/>
    </source>
</evidence>
<dbReference type="AlphaFoldDB" id="A0A9X3F3D2"/>
<keyword evidence="9" id="KW-1185">Reference proteome</keyword>
<dbReference type="GO" id="GO:0005886">
    <property type="term" value="C:plasma membrane"/>
    <property type="evidence" value="ECO:0007669"/>
    <property type="project" value="UniProtKB-SubCell"/>
</dbReference>
<dbReference type="RefSeq" id="WP_343332025.1">
    <property type="nucleotide sequence ID" value="NZ_JAPOHD010000009.1"/>
</dbReference>
<evidence type="ECO:0000313" key="8">
    <source>
        <dbReference type="EMBL" id="MCY1719688.1"/>
    </source>
</evidence>
<evidence type="ECO:0000256" key="2">
    <source>
        <dbReference type="ARBA" id="ARBA00010388"/>
    </source>
</evidence>
<feature type="transmembrane region" description="Helical" evidence="7">
    <location>
        <begin position="25"/>
        <end position="46"/>
    </location>
</feature>
<dbReference type="Pfam" id="PF00420">
    <property type="entry name" value="Oxidored_q2"/>
    <property type="match status" value="1"/>
</dbReference>
<proteinExistence type="inferred from homology"/>
<keyword evidence="3" id="KW-1003">Cell membrane</keyword>
<keyword evidence="8" id="KW-0560">Oxidoreductase</keyword>
<feature type="transmembrane region" description="Helical" evidence="7">
    <location>
        <begin position="73"/>
        <end position="93"/>
    </location>
</feature>
<comment type="subcellular location">
    <subcellularLocation>
        <location evidence="1">Cell membrane</location>
        <topology evidence="1">Multi-pass membrane protein</topology>
    </subcellularLocation>
</comment>
<dbReference type="Gene3D" id="1.10.287.3510">
    <property type="match status" value="1"/>
</dbReference>
<evidence type="ECO:0000313" key="9">
    <source>
        <dbReference type="Proteomes" id="UP001145087"/>
    </source>
</evidence>
<dbReference type="EC" id="1.6.5.9" evidence="8"/>
<dbReference type="InterPro" id="IPR039428">
    <property type="entry name" value="NUOK/Mnh_C1-like"/>
</dbReference>
<organism evidence="8 9">
    <name type="scientific">Draconibacterium aestuarii</name>
    <dbReference type="NCBI Taxonomy" id="2998507"/>
    <lineage>
        <taxon>Bacteria</taxon>
        <taxon>Pseudomonadati</taxon>
        <taxon>Bacteroidota</taxon>
        <taxon>Bacteroidia</taxon>
        <taxon>Marinilabiliales</taxon>
        <taxon>Prolixibacteraceae</taxon>
        <taxon>Draconibacterium</taxon>
    </lineage>
</organism>
<keyword evidence="5 7" id="KW-1133">Transmembrane helix</keyword>
<evidence type="ECO:0000256" key="6">
    <source>
        <dbReference type="ARBA" id="ARBA00023136"/>
    </source>
</evidence>
<dbReference type="GO" id="GO:0050136">
    <property type="term" value="F:NADH dehydrogenase (quinone) (non-electrogenic) activity"/>
    <property type="evidence" value="ECO:0007669"/>
    <property type="project" value="UniProtKB-EC"/>
</dbReference>
<name>A0A9X3F3D2_9BACT</name>
<dbReference type="PANTHER" id="PTHR34583:SF2">
    <property type="entry name" value="ANTIPORTER SUBUNIT MNHC2-RELATED"/>
    <property type="match status" value="1"/>
</dbReference>
<evidence type="ECO:0000256" key="7">
    <source>
        <dbReference type="SAM" id="Phobius"/>
    </source>
</evidence>
<keyword evidence="6 7" id="KW-0472">Membrane</keyword>
<reference evidence="8" key="1">
    <citation type="submission" date="2022-11" db="EMBL/GenBank/DDBJ databases">
        <title>Marilongibacter aestuarii gen. nov., sp. nov., isolated from tidal flat sediment.</title>
        <authorList>
            <person name="Jiayan W."/>
        </authorList>
    </citation>
    <scope>NUCLEOTIDE SEQUENCE</scope>
    <source>
        <strain evidence="8">Z1-6</strain>
    </source>
</reference>
<dbReference type="InterPro" id="IPR050601">
    <property type="entry name" value="CPA3_antiporter_subunitC"/>
</dbReference>